<organism evidence="9 10">
    <name type="scientific">Galerina marginata (strain CBS 339.88)</name>
    <dbReference type="NCBI Taxonomy" id="685588"/>
    <lineage>
        <taxon>Eukaryota</taxon>
        <taxon>Fungi</taxon>
        <taxon>Dikarya</taxon>
        <taxon>Basidiomycota</taxon>
        <taxon>Agaricomycotina</taxon>
        <taxon>Agaricomycetes</taxon>
        <taxon>Agaricomycetidae</taxon>
        <taxon>Agaricales</taxon>
        <taxon>Agaricineae</taxon>
        <taxon>Strophariaceae</taxon>
        <taxon>Galerina</taxon>
    </lineage>
</organism>
<dbReference type="Gene3D" id="3.30.40.10">
    <property type="entry name" value="Zinc/RING finger domain, C3HC4 (zinc finger)"/>
    <property type="match status" value="1"/>
</dbReference>
<feature type="zinc finger region" description="C3H1-type" evidence="5">
    <location>
        <begin position="181"/>
        <end position="216"/>
    </location>
</feature>
<dbReference type="SMART" id="SM00356">
    <property type="entry name" value="ZnF_C3H1"/>
    <property type="match status" value="3"/>
</dbReference>
<dbReference type="InterPro" id="IPR000571">
    <property type="entry name" value="Znf_CCCH"/>
</dbReference>
<dbReference type="PROSITE" id="PS50103">
    <property type="entry name" value="ZF_C3H1"/>
    <property type="match status" value="3"/>
</dbReference>
<dbReference type="InterPro" id="IPR017907">
    <property type="entry name" value="Znf_RING_CS"/>
</dbReference>
<keyword evidence="4 5" id="KW-0862">Zinc</keyword>
<dbReference type="AlphaFoldDB" id="A0A067SD95"/>
<dbReference type="PROSITE" id="PS50089">
    <property type="entry name" value="ZF_RING_2"/>
    <property type="match status" value="1"/>
</dbReference>
<dbReference type="GO" id="GO:0008270">
    <property type="term" value="F:zinc ion binding"/>
    <property type="evidence" value="ECO:0007669"/>
    <property type="project" value="UniProtKB-KW"/>
</dbReference>
<evidence type="ECO:0000256" key="4">
    <source>
        <dbReference type="ARBA" id="ARBA00022833"/>
    </source>
</evidence>
<name>A0A067SD95_GALM3</name>
<dbReference type="InterPro" id="IPR013083">
    <property type="entry name" value="Znf_RING/FYVE/PHD"/>
</dbReference>
<dbReference type="GO" id="GO:0061630">
    <property type="term" value="F:ubiquitin protein ligase activity"/>
    <property type="evidence" value="ECO:0007669"/>
    <property type="project" value="InterPro"/>
</dbReference>
<dbReference type="GO" id="GO:0000209">
    <property type="term" value="P:protein polyubiquitination"/>
    <property type="evidence" value="ECO:0007669"/>
    <property type="project" value="InterPro"/>
</dbReference>
<protein>
    <recommendedName>
        <fullName evidence="11">RING-type E3 ubiquitin transferase</fullName>
    </recommendedName>
</protein>
<dbReference type="SMART" id="SM00184">
    <property type="entry name" value="RING"/>
    <property type="match status" value="1"/>
</dbReference>
<dbReference type="InterPro" id="IPR045072">
    <property type="entry name" value="MKRN-like"/>
</dbReference>
<evidence type="ECO:0000313" key="10">
    <source>
        <dbReference type="Proteomes" id="UP000027222"/>
    </source>
</evidence>
<evidence type="ECO:0008006" key="11">
    <source>
        <dbReference type="Google" id="ProtNLM"/>
    </source>
</evidence>
<feature type="zinc finger region" description="C3H1-type" evidence="5">
    <location>
        <begin position="53"/>
        <end position="80"/>
    </location>
</feature>
<dbReference type="SUPFAM" id="SSF90229">
    <property type="entry name" value="CCCH zinc finger"/>
    <property type="match status" value="2"/>
</dbReference>
<evidence type="ECO:0000259" key="7">
    <source>
        <dbReference type="PROSITE" id="PS50089"/>
    </source>
</evidence>
<dbReference type="PANTHER" id="PTHR11224:SF10">
    <property type="entry name" value="IP09428P-RELATED"/>
    <property type="match status" value="1"/>
</dbReference>
<evidence type="ECO:0000256" key="2">
    <source>
        <dbReference type="ARBA" id="ARBA00022723"/>
    </source>
</evidence>
<evidence type="ECO:0000256" key="1">
    <source>
        <dbReference type="ARBA" id="ARBA00022679"/>
    </source>
</evidence>
<dbReference type="HOGENOM" id="CLU_029632_0_0_1"/>
<dbReference type="Pfam" id="PF00097">
    <property type="entry name" value="zf-C3HC4"/>
    <property type="match status" value="1"/>
</dbReference>
<dbReference type="PROSITE" id="PS00518">
    <property type="entry name" value="ZF_RING_1"/>
    <property type="match status" value="1"/>
</dbReference>
<keyword evidence="3 5" id="KW-0863">Zinc-finger</keyword>
<sequence length="649" mass="70935">MSSCTRPSTSKSRGVCRYYNVPRGCFAGDKCKFLHGEPPIDAKPGDPPLLTPYDKAKRCRYFAQGFCKRGDACWFVHAVDSKDDTRSPARPLDEDEDELCSICFEKPTTYGLLGGCSHVFCTTCIKQWRDPQNKPGGVLDSGNTKKCPMCRAPSKFITPSSRFLKEGTVEKATVTQAYKESMARVPCRYFQKSMQKNKDKPICPYGKDCFYQHLKEDGTPYIFKDGVDVCMRKYRLSHGRGIPFEDIHFMPFSLDLSNLDIVIPNLLPPRSNRMEIDDWTQNRGGGANGVAHAARRLRDVGRSLEIFNDAIGEGATLDTLDYAVEALRAGLGRLDGTNNNPEARMHRRSERNRDEAAARQEDDVMERLELLADQMLASINALRNPDNPGGGSRSNTPPPPLEPIERGSAGTPPPPLIPVIERRHASLQDGNDSDDSLPALQSVSDSSDDDDDDYTSSDDESSDDDVDGYRNLELAGLHLPELFEGWSTARLASTGGPTPVTSEDTGTSTAEVEARPSVRFRTAVDRSQTQTPSRANSAFNDELPPLEAIDDSDSESDLPPPPPPSLPIEPTEPTSDADRPGPPSNTDPPFVTDGRGRVVWTRPSEENKGEAAAETSEAPAEESGRESGTGSGSSAGTGRSILGWINALF</sequence>
<dbReference type="Gene3D" id="3.30.1370.210">
    <property type="match status" value="1"/>
</dbReference>
<dbReference type="PANTHER" id="PTHR11224">
    <property type="entry name" value="MAKORIN-RELATED"/>
    <property type="match status" value="1"/>
</dbReference>
<feature type="region of interest" description="Disordered" evidence="6">
    <location>
        <begin position="489"/>
        <end position="642"/>
    </location>
</feature>
<dbReference type="InterPro" id="IPR018957">
    <property type="entry name" value="Znf_C3HC4_RING-type"/>
</dbReference>
<feature type="region of interest" description="Disordered" evidence="6">
    <location>
        <begin position="332"/>
        <end position="360"/>
    </location>
</feature>
<dbReference type="OrthoDB" id="250836at2759"/>
<keyword evidence="2 5" id="KW-0479">Metal-binding</keyword>
<evidence type="ECO:0000256" key="6">
    <source>
        <dbReference type="SAM" id="MobiDB-lite"/>
    </source>
</evidence>
<dbReference type="Proteomes" id="UP000027222">
    <property type="component" value="Unassembled WGS sequence"/>
</dbReference>
<reference evidence="10" key="1">
    <citation type="journal article" date="2014" name="Proc. Natl. Acad. Sci. U.S.A.">
        <title>Extensive sampling of basidiomycete genomes demonstrates inadequacy of the white-rot/brown-rot paradigm for wood decay fungi.</title>
        <authorList>
            <person name="Riley R."/>
            <person name="Salamov A.A."/>
            <person name="Brown D.W."/>
            <person name="Nagy L.G."/>
            <person name="Floudas D."/>
            <person name="Held B.W."/>
            <person name="Levasseur A."/>
            <person name="Lombard V."/>
            <person name="Morin E."/>
            <person name="Otillar R."/>
            <person name="Lindquist E.A."/>
            <person name="Sun H."/>
            <person name="LaButti K.M."/>
            <person name="Schmutz J."/>
            <person name="Jabbour D."/>
            <person name="Luo H."/>
            <person name="Baker S.E."/>
            <person name="Pisabarro A.G."/>
            <person name="Walton J.D."/>
            <person name="Blanchette R.A."/>
            <person name="Henrissat B."/>
            <person name="Martin F."/>
            <person name="Cullen D."/>
            <person name="Hibbett D.S."/>
            <person name="Grigoriev I.V."/>
        </authorList>
    </citation>
    <scope>NUCLEOTIDE SEQUENCE [LARGE SCALE GENOMIC DNA]</scope>
    <source>
        <strain evidence="10">CBS 339.88</strain>
    </source>
</reference>
<feature type="domain" description="C3H1-type" evidence="8">
    <location>
        <begin position="181"/>
        <end position="216"/>
    </location>
</feature>
<keyword evidence="10" id="KW-1185">Reference proteome</keyword>
<evidence type="ECO:0000256" key="3">
    <source>
        <dbReference type="ARBA" id="ARBA00022771"/>
    </source>
</evidence>
<feature type="compositionally biased region" description="Polar residues" evidence="6">
    <location>
        <begin position="525"/>
        <end position="539"/>
    </location>
</feature>
<feature type="compositionally biased region" description="Acidic residues" evidence="6">
    <location>
        <begin position="446"/>
        <end position="466"/>
    </location>
</feature>
<feature type="compositionally biased region" description="Polar residues" evidence="6">
    <location>
        <begin position="495"/>
        <end position="510"/>
    </location>
</feature>
<feature type="compositionally biased region" description="Basic and acidic residues" evidence="6">
    <location>
        <begin position="351"/>
        <end position="360"/>
    </location>
</feature>
<accession>A0A067SD95</accession>
<feature type="compositionally biased region" description="Pro residues" evidence="6">
    <location>
        <begin position="558"/>
        <end position="567"/>
    </location>
</feature>
<feature type="domain" description="C3H1-type" evidence="8">
    <location>
        <begin position="10"/>
        <end position="38"/>
    </location>
</feature>
<keyword evidence="1" id="KW-0808">Transferase</keyword>
<evidence type="ECO:0000256" key="5">
    <source>
        <dbReference type="PROSITE-ProRule" id="PRU00723"/>
    </source>
</evidence>
<gene>
    <name evidence="9" type="ORF">GALMADRAFT_162397</name>
</gene>
<dbReference type="InterPro" id="IPR036855">
    <property type="entry name" value="Znf_CCCH_sf"/>
</dbReference>
<feature type="domain" description="C3H1-type" evidence="8">
    <location>
        <begin position="53"/>
        <end position="80"/>
    </location>
</feature>
<dbReference type="STRING" id="685588.A0A067SD95"/>
<evidence type="ECO:0000313" key="9">
    <source>
        <dbReference type="EMBL" id="KDR65729.1"/>
    </source>
</evidence>
<evidence type="ECO:0000259" key="8">
    <source>
        <dbReference type="PROSITE" id="PS50103"/>
    </source>
</evidence>
<feature type="region of interest" description="Disordered" evidence="6">
    <location>
        <begin position="381"/>
        <end position="469"/>
    </location>
</feature>
<dbReference type="Pfam" id="PF00642">
    <property type="entry name" value="zf-CCCH"/>
    <property type="match status" value="1"/>
</dbReference>
<proteinExistence type="predicted"/>
<feature type="zinc finger region" description="C3H1-type" evidence="5">
    <location>
        <begin position="10"/>
        <end position="38"/>
    </location>
</feature>
<feature type="domain" description="RING-type" evidence="7">
    <location>
        <begin position="100"/>
        <end position="151"/>
    </location>
</feature>
<dbReference type="SUPFAM" id="SSF57850">
    <property type="entry name" value="RING/U-box"/>
    <property type="match status" value="1"/>
</dbReference>
<dbReference type="EMBL" id="KL142434">
    <property type="protein sequence ID" value="KDR65729.1"/>
    <property type="molecule type" value="Genomic_DNA"/>
</dbReference>
<dbReference type="InterPro" id="IPR001841">
    <property type="entry name" value="Znf_RING"/>
</dbReference>